<dbReference type="STRING" id="575540.Isop_0690"/>
<evidence type="ECO:0000313" key="5">
    <source>
        <dbReference type="EMBL" id="ADV61281.1"/>
    </source>
</evidence>
<dbReference type="InterPro" id="IPR001789">
    <property type="entry name" value="Sig_transdc_resp-reg_receiver"/>
</dbReference>
<feature type="modified residue" description="4-aspartylphosphate" evidence="2">
    <location>
        <position position="99"/>
    </location>
</feature>
<dbReference type="OrthoDB" id="247273at2"/>
<dbReference type="PANTHER" id="PTHR43156:SF2">
    <property type="entry name" value="STAGE II SPORULATION PROTEIN E"/>
    <property type="match status" value="1"/>
</dbReference>
<dbReference type="EMBL" id="CP002353">
    <property type="protein sequence ID" value="ADV61281.1"/>
    <property type="molecule type" value="Genomic_DNA"/>
</dbReference>
<dbReference type="InterPro" id="IPR011006">
    <property type="entry name" value="CheY-like_superfamily"/>
</dbReference>
<gene>
    <name evidence="5" type="ordered locus">Isop_0690</name>
</gene>
<dbReference type="GO" id="GO:0000160">
    <property type="term" value="P:phosphorelay signal transduction system"/>
    <property type="evidence" value="ECO:0007669"/>
    <property type="project" value="InterPro"/>
</dbReference>
<dbReference type="AlphaFoldDB" id="E8R175"/>
<dbReference type="KEGG" id="ipa:Isop_0690"/>
<keyword evidence="3" id="KW-0175">Coiled coil</keyword>
<evidence type="ECO:0000313" key="6">
    <source>
        <dbReference type="Proteomes" id="UP000008631"/>
    </source>
</evidence>
<dbReference type="SMART" id="SM00331">
    <property type="entry name" value="PP2C_SIG"/>
    <property type="match status" value="1"/>
</dbReference>
<evidence type="ECO:0000256" key="1">
    <source>
        <dbReference type="ARBA" id="ARBA00022801"/>
    </source>
</evidence>
<dbReference type="SMART" id="SM00448">
    <property type="entry name" value="REC"/>
    <property type="match status" value="1"/>
</dbReference>
<dbReference type="eggNOG" id="COG4753">
    <property type="taxonomic scope" value="Bacteria"/>
</dbReference>
<reference key="1">
    <citation type="submission" date="2010-11" db="EMBL/GenBank/DDBJ databases">
        <title>The complete sequence of chromosome of Isophaera pallida ATCC 43644.</title>
        <authorList>
            <consortium name="US DOE Joint Genome Institute (JGI-PGF)"/>
            <person name="Lucas S."/>
            <person name="Copeland A."/>
            <person name="Lapidus A."/>
            <person name="Bruce D."/>
            <person name="Goodwin L."/>
            <person name="Pitluck S."/>
            <person name="Kyrpides N."/>
            <person name="Mavromatis K."/>
            <person name="Pagani I."/>
            <person name="Ivanova N."/>
            <person name="Saunders E."/>
            <person name="Brettin T."/>
            <person name="Detter J.C."/>
            <person name="Han C."/>
            <person name="Tapia R."/>
            <person name="Land M."/>
            <person name="Hauser L."/>
            <person name="Markowitz V."/>
            <person name="Cheng J.-F."/>
            <person name="Hugenholtz P."/>
            <person name="Woyke T."/>
            <person name="Wu D."/>
            <person name="Eisen J.A."/>
        </authorList>
    </citation>
    <scope>NUCLEOTIDE SEQUENCE</scope>
    <source>
        <strain>ATCC 43644</strain>
    </source>
</reference>
<dbReference type="HOGENOM" id="CLU_000445_43_7_0"/>
<feature type="coiled-coil region" evidence="3">
    <location>
        <begin position="166"/>
        <end position="193"/>
    </location>
</feature>
<dbReference type="InterPro" id="IPR001932">
    <property type="entry name" value="PPM-type_phosphatase-like_dom"/>
</dbReference>
<organism evidence="5 6">
    <name type="scientific">Isosphaera pallida (strain ATCC 43644 / DSM 9630 / IS1B)</name>
    <dbReference type="NCBI Taxonomy" id="575540"/>
    <lineage>
        <taxon>Bacteria</taxon>
        <taxon>Pseudomonadati</taxon>
        <taxon>Planctomycetota</taxon>
        <taxon>Planctomycetia</taxon>
        <taxon>Isosphaerales</taxon>
        <taxon>Isosphaeraceae</taxon>
        <taxon>Isosphaera</taxon>
    </lineage>
</organism>
<proteinExistence type="predicted"/>
<name>E8R175_ISOPI</name>
<dbReference type="GO" id="GO:0016791">
    <property type="term" value="F:phosphatase activity"/>
    <property type="evidence" value="ECO:0007669"/>
    <property type="project" value="TreeGrafter"/>
</dbReference>
<dbReference type="Gene3D" id="3.60.40.10">
    <property type="entry name" value="PPM-type phosphatase domain"/>
    <property type="match status" value="1"/>
</dbReference>
<evidence type="ECO:0000256" key="2">
    <source>
        <dbReference type="PROSITE-ProRule" id="PRU00169"/>
    </source>
</evidence>
<keyword evidence="6" id="KW-1185">Reference proteome</keyword>
<dbReference type="InterPro" id="IPR052016">
    <property type="entry name" value="Bact_Sigma-Reg"/>
</dbReference>
<dbReference type="Proteomes" id="UP000008631">
    <property type="component" value="Chromosome"/>
</dbReference>
<accession>E8R175</accession>
<dbReference type="PANTHER" id="PTHR43156">
    <property type="entry name" value="STAGE II SPORULATION PROTEIN E-RELATED"/>
    <property type="match status" value="1"/>
</dbReference>
<dbReference type="CDD" id="cd17536">
    <property type="entry name" value="REC_YesN-like"/>
    <property type="match status" value="1"/>
</dbReference>
<dbReference type="SUPFAM" id="SSF52172">
    <property type="entry name" value="CheY-like"/>
    <property type="match status" value="1"/>
</dbReference>
<feature type="domain" description="Response regulatory" evidence="4">
    <location>
        <begin position="45"/>
        <end position="164"/>
    </location>
</feature>
<dbReference type="PROSITE" id="PS50110">
    <property type="entry name" value="RESPONSE_REGULATORY"/>
    <property type="match status" value="1"/>
</dbReference>
<sequence>MRSGDDSGLSPTDLRLSRRKRHRGFGFSTYVFVAPLVRSPTLTYKILIADDEPDLELLIRQRFRKQIRDKVYDFVFAHNGAEAIEILKNQQSVDLILTDINMPVMDGLTLLTKVAERDPLLLAVVISAYGDMKNIRTAMNRGAFDFLTKPIDFEDFELTLNKSIAHARGIREASRARQDLAALQRELTVAKDIQQSILPRVPINFAEKTHLDLFAKMIPAQNVGGDFYDFFWIGERKLGVVVGDVSGKGIGAALFMAISRTLLRAVAMRSESPGACLREVNAFLCRDNHTEQFVTLFYGILNLDEGTLRYANGAHDPPRVLRQTGDLETVEPTGDTVLGILEDLTFQDRELTLRPGELVFLNTDGVTDALNPNGESYGDERLNDFLKSVSHASAQEIVLGVVDAVAMFSSGASQWDDITALALRYLGSTGIGGESSSPLDNSNTISSRI</sequence>
<keyword evidence="2" id="KW-0597">Phosphoprotein</keyword>
<dbReference type="InterPro" id="IPR036457">
    <property type="entry name" value="PPM-type-like_dom_sf"/>
</dbReference>
<evidence type="ECO:0000256" key="3">
    <source>
        <dbReference type="SAM" id="Coils"/>
    </source>
</evidence>
<dbReference type="Gene3D" id="3.40.50.2300">
    <property type="match status" value="1"/>
</dbReference>
<keyword evidence="1" id="KW-0378">Hydrolase</keyword>
<dbReference type="Pfam" id="PF07228">
    <property type="entry name" value="SpoIIE"/>
    <property type="match status" value="1"/>
</dbReference>
<dbReference type="InParanoid" id="E8R175"/>
<protein>
    <submittedName>
        <fullName evidence="5">Response regulator receiver modulated serine phosphatase</fullName>
    </submittedName>
</protein>
<dbReference type="eggNOG" id="COG2208">
    <property type="taxonomic scope" value="Bacteria"/>
</dbReference>
<dbReference type="Pfam" id="PF00072">
    <property type="entry name" value="Response_reg"/>
    <property type="match status" value="1"/>
</dbReference>
<dbReference type="FunCoup" id="E8R175">
    <property type="interactions" value="6"/>
</dbReference>
<reference evidence="5 6" key="2">
    <citation type="journal article" date="2011" name="Stand. Genomic Sci.">
        <title>Complete genome sequence of Isosphaera pallida type strain (IS1B).</title>
        <authorList>
            <consortium name="US DOE Joint Genome Institute (JGI-PGF)"/>
            <person name="Goker M."/>
            <person name="Cleland D."/>
            <person name="Saunders E."/>
            <person name="Lapidus A."/>
            <person name="Nolan M."/>
            <person name="Lucas S."/>
            <person name="Hammon N."/>
            <person name="Deshpande S."/>
            <person name="Cheng J.F."/>
            <person name="Tapia R."/>
            <person name="Han C."/>
            <person name="Goodwin L."/>
            <person name="Pitluck S."/>
            <person name="Liolios K."/>
            <person name="Pagani I."/>
            <person name="Ivanova N."/>
            <person name="Mavromatis K."/>
            <person name="Pati A."/>
            <person name="Chen A."/>
            <person name="Palaniappan K."/>
            <person name="Land M."/>
            <person name="Hauser L."/>
            <person name="Chang Y.J."/>
            <person name="Jeffries C.D."/>
            <person name="Detter J.C."/>
            <person name="Beck B."/>
            <person name="Woyke T."/>
            <person name="Bristow J."/>
            <person name="Eisen J.A."/>
            <person name="Markowitz V."/>
            <person name="Hugenholtz P."/>
            <person name="Kyrpides N.C."/>
            <person name="Klenk H.P."/>
        </authorList>
    </citation>
    <scope>NUCLEOTIDE SEQUENCE [LARGE SCALE GENOMIC DNA]</scope>
    <source>
        <strain evidence="6">ATCC 43644 / DSM 9630 / IS1B</strain>
    </source>
</reference>
<evidence type="ECO:0000259" key="4">
    <source>
        <dbReference type="PROSITE" id="PS50110"/>
    </source>
</evidence>